<name>A0A9X1V829_9BACL</name>
<dbReference type="EMBL" id="JALBUF010000004">
    <property type="protein sequence ID" value="MCI0183291.1"/>
    <property type="molecule type" value="Genomic_DNA"/>
</dbReference>
<gene>
    <name evidence="3" type="ORF">MM817_01564</name>
</gene>
<comment type="caution">
    <text evidence="3">The sequence shown here is derived from an EMBL/GenBank/DDBJ whole genome shotgun (WGS) entry which is preliminary data.</text>
</comment>
<evidence type="ECO:0000313" key="4">
    <source>
        <dbReference type="Proteomes" id="UP001139263"/>
    </source>
</evidence>
<keyword evidence="2" id="KW-1133">Transmembrane helix</keyword>
<evidence type="ECO:0000256" key="1">
    <source>
        <dbReference type="SAM" id="Coils"/>
    </source>
</evidence>
<proteinExistence type="predicted"/>
<dbReference type="Pfam" id="PF14584">
    <property type="entry name" value="DUF4446"/>
    <property type="match status" value="1"/>
</dbReference>
<protein>
    <recommendedName>
        <fullName evidence="5">DUF4446 domain-containing protein</fullName>
    </recommendedName>
</protein>
<accession>A0A9X1V829</accession>
<dbReference type="AlphaFoldDB" id="A0A9X1V829"/>
<dbReference type="InterPro" id="IPR027981">
    <property type="entry name" value="DUF4446"/>
</dbReference>
<reference evidence="3" key="1">
    <citation type="submission" date="2022-03" db="EMBL/GenBank/DDBJ databases">
        <title>Draft Genome Sequence of Firmicute Strain S0AB, a Heterotrophic Iron/Sulfur-Oxidizing Extreme Acidophile.</title>
        <authorList>
            <person name="Vergara E."/>
            <person name="Pakostova E."/>
            <person name="Johnson D.B."/>
            <person name="Holmes D.S."/>
        </authorList>
    </citation>
    <scope>NUCLEOTIDE SEQUENCE</scope>
    <source>
        <strain evidence="3">S0AB</strain>
    </source>
</reference>
<dbReference type="Proteomes" id="UP001139263">
    <property type="component" value="Unassembled WGS sequence"/>
</dbReference>
<evidence type="ECO:0000256" key="2">
    <source>
        <dbReference type="SAM" id="Phobius"/>
    </source>
</evidence>
<evidence type="ECO:0000313" key="3">
    <source>
        <dbReference type="EMBL" id="MCI0183291.1"/>
    </source>
</evidence>
<dbReference type="RefSeq" id="WP_241713374.1">
    <property type="nucleotide sequence ID" value="NZ_JALBUF010000004.1"/>
</dbReference>
<sequence length="166" mass="18556">MLSSISLSLKDQVFIGGIVLGLILAIIALIVALVAGGRARRLRSQYRSMMKGETGKDLESLINQYSNKIIVLEHELERVTKLLENHEERLVRKLETTKVARYNAFGEKGNDLSFSVSFLDERGTGTVMSSIFGRDESRVYAKPINARQSTYTLTNEEQEVISTSNT</sequence>
<keyword evidence="1" id="KW-0175">Coiled coil</keyword>
<feature type="transmembrane region" description="Helical" evidence="2">
    <location>
        <begin position="12"/>
        <end position="35"/>
    </location>
</feature>
<keyword evidence="2" id="KW-0812">Transmembrane</keyword>
<keyword evidence="2" id="KW-0472">Membrane</keyword>
<feature type="coiled-coil region" evidence="1">
    <location>
        <begin position="62"/>
        <end position="96"/>
    </location>
</feature>
<evidence type="ECO:0008006" key="5">
    <source>
        <dbReference type="Google" id="ProtNLM"/>
    </source>
</evidence>
<keyword evidence="4" id="KW-1185">Reference proteome</keyword>
<organism evidence="3 4">
    <name type="scientific">Sulfoacidibacillus ferrooxidans</name>
    <dbReference type="NCBI Taxonomy" id="2005001"/>
    <lineage>
        <taxon>Bacteria</taxon>
        <taxon>Bacillati</taxon>
        <taxon>Bacillota</taxon>
        <taxon>Bacilli</taxon>
        <taxon>Bacillales</taxon>
        <taxon>Alicyclobacillaceae</taxon>
        <taxon>Sulfoacidibacillus</taxon>
    </lineage>
</organism>